<dbReference type="OrthoDB" id="8866850at2759"/>
<name>A0A8T2ILE1_9PIPI</name>
<accession>A0A8T2ILE1</accession>
<evidence type="ECO:0000313" key="2">
    <source>
        <dbReference type="Proteomes" id="UP000812440"/>
    </source>
</evidence>
<keyword evidence="2" id="KW-1185">Reference proteome</keyword>
<evidence type="ECO:0000313" key="1">
    <source>
        <dbReference type="EMBL" id="KAG8432623.1"/>
    </source>
</evidence>
<dbReference type="EMBL" id="JAACNH010000009">
    <property type="protein sequence ID" value="KAG8432623.1"/>
    <property type="molecule type" value="Genomic_DNA"/>
</dbReference>
<sequence>MVTRRTRLMSDIEQSFQEVYQSLVIDRSLDGSFQQRRNNYRVFSRSESCLTLHKCSGTSTKVREEKKNVNLKDSTLISKKHHCVEAFESSERRNSSYPDYPNHWCCDFWMMVYRTPLVVNVSRRKRRLRDILKVLERCGWKRTVVTCGKCSRAHPFLQRNLRACKNAQKAFFKYRQKRSQIKGGSSACKSNANLQKMRTSQNSEKVKKPFVFVIDSSQEEDADLILKEQKRKTDTKRRSLNKSKLVCNLSSPHSQKQDYNRSEKTALVRHTQLNSCNLSKNSPSEFFIEESEDSECSNIVRSETTPQESSESFTWVNCGSFRQMLAKLNSGCLRSAAIKEH</sequence>
<gene>
    <name evidence="1" type="ORF">GDO86_017027</name>
</gene>
<protein>
    <submittedName>
        <fullName evidence="1">Uncharacterized protein</fullName>
    </submittedName>
</protein>
<dbReference type="Proteomes" id="UP000812440">
    <property type="component" value="Chromosome 9"/>
</dbReference>
<reference evidence="1" key="1">
    <citation type="thesis" date="2020" institute="ProQuest LLC" country="789 East Eisenhower Parkway, Ann Arbor, MI, USA">
        <title>Comparative Genomics and Chromosome Evolution.</title>
        <authorList>
            <person name="Mudd A.B."/>
        </authorList>
    </citation>
    <scope>NUCLEOTIDE SEQUENCE</scope>
    <source>
        <strain evidence="1">Female2</strain>
        <tissue evidence="1">Blood</tissue>
    </source>
</reference>
<organism evidence="1 2">
    <name type="scientific">Hymenochirus boettgeri</name>
    <name type="common">Congo dwarf clawed frog</name>
    <dbReference type="NCBI Taxonomy" id="247094"/>
    <lineage>
        <taxon>Eukaryota</taxon>
        <taxon>Metazoa</taxon>
        <taxon>Chordata</taxon>
        <taxon>Craniata</taxon>
        <taxon>Vertebrata</taxon>
        <taxon>Euteleostomi</taxon>
        <taxon>Amphibia</taxon>
        <taxon>Batrachia</taxon>
        <taxon>Anura</taxon>
        <taxon>Pipoidea</taxon>
        <taxon>Pipidae</taxon>
        <taxon>Pipinae</taxon>
        <taxon>Hymenochirus</taxon>
    </lineage>
</organism>
<dbReference type="AlphaFoldDB" id="A0A8T2ILE1"/>
<proteinExistence type="predicted"/>
<comment type="caution">
    <text evidence="1">The sequence shown here is derived from an EMBL/GenBank/DDBJ whole genome shotgun (WGS) entry which is preliminary data.</text>
</comment>